<reference evidence="1 2" key="1">
    <citation type="submission" date="2017-02" db="EMBL/GenBank/DDBJ databases">
        <title>The new phylogeny of genus Mycobacterium.</title>
        <authorList>
            <person name="Tortoli E."/>
            <person name="Trovato A."/>
            <person name="Cirillo D.M."/>
        </authorList>
    </citation>
    <scope>NUCLEOTIDE SEQUENCE [LARGE SCALE GENOMIC DNA]</scope>
    <source>
        <strain evidence="1 2">DSM 45093</strain>
    </source>
</reference>
<organism evidence="1 2">
    <name type="scientific">Mycolicibacter kumamotonensis</name>
    <dbReference type="NCBI Taxonomy" id="354243"/>
    <lineage>
        <taxon>Bacteria</taxon>
        <taxon>Bacillati</taxon>
        <taxon>Actinomycetota</taxon>
        <taxon>Actinomycetes</taxon>
        <taxon>Mycobacteriales</taxon>
        <taxon>Mycobacteriaceae</taxon>
        <taxon>Mycolicibacter</taxon>
    </lineage>
</organism>
<dbReference type="AlphaFoldDB" id="A0A1X0DXW2"/>
<accession>A0A1X0DXW2</accession>
<protein>
    <submittedName>
        <fullName evidence="1">Uncharacterized protein</fullName>
    </submittedName>
</protein>
<name>A0A1X0DXW2_9MYCO</name>
<gene>
    <name evidence="1" type="ORF">BST28_18535</name>
</gene>
<evidence type="ECO:0000313" key="1">
    <source>
        <dbReference type="EMBL" id="ORA77263.1"/>
    </source>
</evidence>
<dbReference type="RefSeq" id="WP_083082243.1">
    <property type="nucleotide sequence ID" value="NZ_MVHU01000034.1"/>
</dbReference>
<proteinExistence type="predicted"/>
<dbReference type="EMBL" id="MVHU01000034">
    <property type="protein sequence ID" value="ORA77263.1"/>
    <property type="molecule type" value="Genomic_DNA"/>
</dbReference>
<sequence length="77" mass="8723">MTTIVTACREIDRLTRAAELNDSDYADMRADFLALSAKAAQSADRVFELAVENGELARENDDLRDQLGRSEDRRYEP</sequence>
<evidence type="ECO:0000313" key="2">
    <source>
        <dbReference type="Proteomes" id="UP000192713"/>
    </source>
</evidence>
<dbReference type="Proteomes" id="UP000192713">
    <property type="component" value="Unassembled WGS sequence"/>
</dbReference>
<comment type="caution">
    <text evidence="1">The sequence shown here is derived from an EMBL/GenBank/DDBJ whole genome shotgun (WGS) entry which is preliminary data.</text>
</comment>